<reference evidence="2 3" key="1">
    <citation type="submission" date="2018-01" db="EMBL/GenBank/DDBJ databases">
        <title>Genome Sequencing and Assembly of Anaerobacter polyendosporus strain CT4.</title>
        <authorList>
            <person name="Tachaapaikoon C."/>
            <person name="Sutheeworapong S."/>
            <person name="Jenjaroenpun P."/>
            <person name="Wongsurawat T."/>
            <person name="Nookeaw I."/>
            <person name="Cheawchanlertfa P."/>
            <person name="Kosugi A."/>
            <person name="Cheevadhanarak S."/>
            <person name="Ratanakhanokchai K."/>
        </authorList>
    </citation>
    <scope>NUCLEOTIDE SEQUENCE [LARGE SCALE GENOMIC DNA]</scope>
    <source>
        <strain evidence="2 3">CT4</strain>
    </source>
</reference>
<feature type="transmembrane region" description="Helical" evidence="1">
    <location>
        <begin position="225"/>
        <end position="247"/>
    </location>
</feature>
<sequence length="365" mass="41698">MNYNDIYEKTISIKKDIEPIRKTIEDISGILEEHRRWDAFSYGFLLNNAIAGGDGSSINNANTLRSRATNFHKELIKSLIEIDFMNLWMAIAELKKYDDSVIGVDTFIKRMEYAYGVIHKYKTIIINADTGMHFIELIVALNIMVNEFNRLQEDIKTIADINDRLTLGIKESAFSIRLLSENNDLGTTLESMKSLEYMYNDICSIIGISAEEEPIMYNRIESGTFLAFLSGNAAALGILGAIIKFSYEVYKDNFSWKARQDKALGDIKVRGEYMRLIKEQQGLNVEEKDLNNVKSGPEIHEKLARLEENNVKLFSNNPSIILNGENIGIPSMENKKIPETLLLKDEQKKIEELKDEEDKEDKSVQ</sequence>
<dbReference type="EMBL" id="CP025746">
    <property type="protein sequence ID" value="QAA31257.1"/>
    <property type="molecule type" value="Genomic_DNA"/>
</dbReference>
<evidence type="ECO:0000256" key="1">
    <source>
        <dbReference type="SAM" id="Phobius"/>
    </source>
</evidence>
<gene>
    <name evidence="2" type="ORF">C1I91_06130</name>
</gene>
<protein>
    <submittedName>
        <fullName evidence="2">Uncharacterized protein</fullName>
    </submittedName>
</protein>
<proteinExistence type="predicted"/>
<dbReference type="OrthoDB" id="9987907at2"/>
<organism evidence="2 3">
    <name type="scientific">Clostridium manihotivorum</name>
    <dbReference type="NCBI Taxonomy" id="2320868"/>
    <lineage>
        <taxon>Bacteria</taxon>
        <taxon>Bacillati</taxon>
        <taxon>Bacillota</taxon>
        <taxon>Clostridia</taxon>
        <taxon>Eubacteriales</taxon>
        <taxon>Clostridiaceae</taxon>
        <taxon>Clostridium</taxon>
    </lineage>
</organism>
<dbReference type="RefSeq" id="WP_128212039.1">
    <property type="nucleotide sequence ID" value="NZ_CP025746.1"/>
</dbReference>
<name>A0A3R5U7Y9_9CLOT</name>
<evidence type="ECO:0000313" key="2">
    <source>
        <dbReference type="EMBL" id="QAA31257.1"/>
    </source>
</evidence>
<keyword evidence="1" id="KW-0812">Transmembrane</keyword>
<dbReference type="AlphaFoldDB" id="A0A3R5U7Y9"/>
<dbReference type="Proteomes" id="UP000286268">
    <property type="component" value="Chromosome"/>
</dbReference>
<dbReference type="KEGG" id="cmah:C1I91_06130"/>
<keyword evidence="3" id="KW-1185">Reference proteome</keyword>
<accession>A0A3R5U7Y9</accession>
<keyword evidence="1" id="KW-0472">Membrane</keyword>
<evidence type="ECO:0000313" key="3">
    <source>
        <dbReference type="Proteomes" id="UP000286268"/>
    </source>
</evidence>
<keyword evidence="1" id="KW-1133">Transmembrane helix</keyword>